<dbReference type="Proteomes" id="UP000620266">
    <property type="component" value="Unassembled WGS sequence"/>
</dbReference>
<feature type="transmembrane region" description="Helical" evidence="5">
    <location>
        <begin position="95"/>
        <end position="114"/>
    </location>
</feature>
<comment type="caution">
    <text evidence="6">The sequence shown here is derived from an EMBL/GenBank/DDBJ whole genome shotgun (WGS) entry which is preliminary data.</text>
</comment>
<protein>
    <recommendedName>
        <fullName evidence="5">Probable membrane transporter protein</fullName>
    </recommendedName>
</protein>
<dbReference type="InterPro" id="IPR002781">
    <property type="entry name" value="TM_pro_TauE-like"/>
</dbReference>
<proteinExistence type="inferred from homology"/>
<keyword evidence="5" id="KW-1003">Cell membrane</keyword>
<feature type="transmembrane region" description="Helical" evidence="5">
    <location>
        <begin position="67"/>
        <end position="89"/>
    </location>
</feature>
<name>A0A8J2UK48_9BURK</name>
<keyword evidence="3 5" id="KW-1133">Transmembrane helix</keyword>
<keyword evidence="4 5" id="KW-0472">Membrane</keyword>
<dbReference type="Pfam" id="PF01925">
    <property type="entry name" value="TauE"/>
    <property type="match status" value="1"/>
</dbReference>
<reference evidence="6" key="1">
    <citation type="journal article" date="2014" name="Int. J. Syst. Evol. Microbiol.">
        <title>Complete genome sequence of Corynebacterium casei LMG S-19264T (=DSM 44701T), isolated from a smear-ripened cheese.</title>
        <authorList>
            <consortium name="US DOE Joint Genome Institute (JGI-PGF)"/>
            <person name="Walter F."/>
            <person name="Albersmeier A."/>
            <person name="Kalinowski J."/>
            <person name="Ruckert C."/>
        </authorList>
    </citation>
    <scope>NUCLEOTIDE SEQUENCE</scope>
    <source>
        <strain evidence="6">CCM 7086</strain>
    </source>
</reference>
<dbReference type="PANTHER" id="PTHR43483">
    <property type="entry name" value="MEMBRANE TRANSPORTER PROTEIN HI_0806-RELATED"/>
    <property type="match status" value="1"/>
</dbReference>
<evidence type="ECO:0000256" key="5">
    <source>
        <dbReference type="RuleBase" id="RU363041"/>
    </source>
</evidence>
<accession>A0A8J2UK48</accession>
<dbReference type="AlphaFoldDB" id="A0A8J2UK48"/>
<comment type="subcellular location">
    <subcellularLocation>
        <location evidence="5">Cell membrane</location>
        <topology evidence="5">Multi-pass membrane protein</topology>
    </subcellularLocation>
    <subcellularLocation>
        <location evidence="1">Membrane</location>
        <topology evidence="1">Multi-pass membrane protein</topology>
    </subcellularLocation>
</comment>
<keyword evidence="2 5" id="KW-0812">Transmembrane</keyword>
<organism evidence="6 7">
    <name type="scientific">Oxalicibacterium flavum</name>
    <dbReference type="NCBI Taxonomy" id="179467"/>
    <lineage>
        <taxon>Bacteria</taxon>
        <taxon>Pseudomonadati</taxon>
        <taxon>Pseudomonadota</taxon>
        <taxon>Betaproteobacteria</taxon>
        <taxon>Burkholderiales</taxon>
        <taxon>Oxalobacteraceae</taxon>
        <taxon>Oxalicibacterium</taxon>
    </lineage>
</organism>
<gene>
    <name evidence="6" type="ORF">GCM10007205_08930</name>
</gene>
<feature type="transmembrane region" description="Helical" evidence="5">
    <location>
        <begin position="219"/>
        <end position="241"/>
    </location>
</feature>
<reference evidence="6" key="2">
    <citation type="submission" date="2020-09" db="EMBL/GenBank/DDBJ databases">
        <authorList>
            <person name="Sun Q."/>
            <person name="Sedlacek I."/>
        </authorList>
    </citation>
    <scope>NUCLEOTIDE SEQUENCE</scope>
    <source>
        <strain evidence="6">CCM 7086</strain>
    </source>
</reference>
<evidence type="ECO:0000313" key="6">
    <source>
        <dbReference type="EMBL" id="GGC01902.1"/>
    </source>
</evidence>
<sequence length="242" mass="25626">MTGYLFVLVVGLAAGVVSGVVGTGSSIMLLPVLVYTFGPIEAVPIMAIAAVMANLARVMAWWKLIDWRAFAAYSATGIPAAALGARTLLALPDNLINTCLGGFFIIMIPVRHWLRAHDFRLRLWQLSIAGAIIGYLTGIVLSTGPLSVPAFSAYGLVKGAFISTEAASSLFLYISKLAIFGQSDALPFDIVLKGLLVGASIMAGTFAGKVVMLRLSERAFQHLLDALLLCSGLSLLWAALVR</sequence>
<dbReference type="RefSeq" id="WP_188395001.1">
    <property type="nucleotide sequence ID" value="NZ_BMCG01000002.1"/>
</dbReference>
<feature type="transmembrane region" description="Helical" evidence="5">
    <location>
        <begin position="32"/>
        <end position="55"/>
    </location>
</feature>
<evidence type="ECO:0000256" key="2">
    <source>
        <dbReference type="ARBA" id="ARBA00022692"/>
    </source>
</evidence>
<evidence type="ECO:0000313" key="7">
    <source>
        <dbReference type="Proteomes" id="UP000620266"/>
    </source>
</evidence>
<evidence type="ECO:0000256" key="4">
    <source>
        <dbReference type="ARBA" id="ARBA00023136"/>
    </source>
</evidence>
<dbReference type="EMBL" id="BMCG01000002">
    <property type="protein sequence ID" value="GGC01902.1"/>
    <property type="molecule type" value="Genomic_DNA"/>
</dbReference>
<dbReference type="GO" id="GO:0005886">
    <property type="term" value="C:plasma membrane"/>
    <property type="evidence" value="ECO:0007669"/>
    <property type="project" value="UniProtKB-SubCell"/>
</dbReference>
<evidence type="ECO:0000256" key="1">
    <source>
        <dbReference type="ARBA" id="ARBA00004141"/>
    </source>
</evidence>
<dbReference type="PANTHER" id="PTHR43483:SF3">
    <property type="entry name" value="MEMBRANE TRANSPORTER PROTEIN HI_0806-RELATED"/>
    <property type="match status" value="1"/>
</dbReference>
<keyword evidence="7" id="KW-1185">Reference proteome</keyword>
<feature type="transmembrane region" description="Helical" evidence="5">
    <location>
        <begin position="186"/>
        <end position="207"/>
    </location>
</feature>
<feature type="transmembrane region" description="Helical" evidence="5">
    <location>
        <begin position="126"/>
        <end position="147"/>
    </location>
</feature>
<evidence type="ECO:0000256" key="3">
    <source>
        <dbReference type="ARBA" id="ARBA00022989"/>
    </source>
</evidence>
<comment type="similarity">
    <text evidence="5">Belongs to the 4-toluene sulfonate uptake permease (TSUP) (TC 2.A.102) family.</text>
</comment>